<comment type="caution">
    <text evidence="1">The sequence shown here is derived from an EMBL/GenBank/DDBJ whole genome shotgun (WGS) entry which is preliminary data.</text>
</comment>
<dbReference type="EMBL" id="LAZR01000580">
    <property type="protein sequence ID" value="KKN63738.1"/>
    <property type="molecule type" value="Genomic_DNA"/>
</dbReference>
<dbReference type="AlphaFoldDB" id="A0A0F9VD57"/>
<accession>A0A0F9VD57</accession>
<gene>
    <name evidence="1" type="ORF">LCGC14_0498420</name>
</gene>
<reference evidence="1" key="1">
    <citation type="journal article" date="2015" name="Nature">
        <title>Complex archaea that bridge the gap between prokaryotes and eukaryotes.</title>
        <authorList>
            <person name="Spang A."/>
            <person name="Saw J.H."/>
            <person name="Jorgensen S.L."/>
            <person name="Zaremba-Niedzwiedzka K."/>
            <person name="Martijn J."/>
            <person name="Lind A.E."/>
            <person name="van Eijk R."/>
            <person name="Schleper C."/>
            <person name="Guy L."/>
            <person name="Ettema T.J."/>
        </authorList>
    </citation>
    <scope>NUCLEOTIDE SEQUENCE</scope>
</reference>
<proteinExistence type="predicted"/>
<sequence length="62" mass="7110">MVRLMLRQLSNVTISYLHQELETVRCCQCNSIIGEKLDGRITLKCKHCGQLQEIQTARTASF</sequence>
<evidence type="ECO:0000313" key="1">
    <source>
        <dbReference type="EMBL" id="KKN63738.1"/>
    </source>
</evidence>
<organism evidence="1">
    <name type="scientific">marine sediment metagenome</name>
    <dbReference type="NCBI Taxonomy" id="412755"/>
    <lineage>
        <taxon>unclassified sequences</taxon>
        <taxon>metagenomes</taxon>
        <taxon>ecological metagenomes</taxon>
    </lineage>
</organism>
<protein>
    <recommendedName>
        <fullName evidence="2">Com family DNA-binding transcriptional regulator</fullName>
    </recommendedName>
</protein>
<evidence type="ECO:0008006" key="2">
    <source>
        <dbReference type="Google" id="ProtNLM"/>
    </source>
</evidence>
<name>A0A0F9VD57_9ZZZZ</name>